<gene>
    <name evidence="1" type="ORF">POCULU_LOCUS3550</name>
</gene>
<dbReference type="EMBL" id="CAJVPJ010000398">
    <property type="protein sequence ID" value="CAG8520584.1"/>
    <property type="molecule type" value="Genomic_DNA"/>
</dbReference>
<dbReference type="AlphaFoldDB" id="A0A9N9A923"/>
<keyword evidence="2" id="KW-1185">Reference proteome</keyword>
<proteinExistence type="predicted"/>
<organism evidence="1 2">
    <name type="scientific">Paraglomus occultum</name>
    <dbReference type="NCBI Taxonomy" id="144539"/>
    <lineage>
        <taxon>Eukaryota</taxon>
        <taxon>Fungi</taxon>
        <taxon>Fungi incertae sedis</taxon>
        <taxon>Mucoromycota</taxon>
        <taxon>Glomeromycotina</taxon>
        <taxon>Glomeromycetes</taxon>
        <taxon>Paraglomerales</taxon>
        <taxon>Paraglomeraceae</taxon>
        <taxon>Paraglomus</taxon>
    </lineage>
</organism>
<evidence type="ECO:0000313" key="2">
    <source>
        <dbReference type="Proteomes" id="UP000789572"/>
    </source>
</evidence>
<name>A0A9N9A923_9GLOM</name>
<sequence length="50" mass="5620">MDDENQLREELHADIGALDLSGDHRHEVEDVEDVGVEDVDVENVDEDNST</sequence>
<evidence type="ECO:0000313" key="1">
    <source>
        <dbReference type="EMBL" id="CAG8520584.1"/>
    </source>
</evidence>
<reference evidence="1" key="1">
    <citation type="submission" date="2021-06" db="EMBL/GenBank/DDBJ databases">
        <authorList>
            <person name="Kallberg Y."/>
            <person name="Tangrot J."/>
            <person name="Rosling A."/>
        </authorList>
    </citation>
    <scope>NUCLEOTIDE SEQUENCE</scope>
    <source>
        <strain evidence="1">IA702</strain>
    </source>
</reference>
<accession>A0A9N9A923</accession>
<protein>
    <submittedName>
        <fullName evidence="1">11104_t:CDS:1</fullName>
    </submittedName>
</protein>
<comment type="caution">
    <text evidence="1">The sequence shown here is derived from an EMBL/GenBank/DDBJ whole genome shotgun (WGS) entry which is preliminary data.</text>
</comment>
<dbReference type="Proteomes" id="UP000789572">
    <property type="component" value="Unassembled WGS sequence"/>
</dbReference>